<organism evidence="2 3">
    <name type="scientific">Suillus placidus</name>
    <dbReference type="NCBI Taxonomy" id="48579"/>
    <lineage>
        <taxon>Eukaryota</taxon>
        <taxon>Fungi</taxon>
        <taxon>Dikarya</taxon>
        <taxon>Basidiomycota</taxon>
        <taxon>Agaricomycotina</taxon>
        <taxon>Agaricomycetes</taxon>
        <taxon>Agaricomycetidae</taxon>
        <taxon>Boletales</taxon>
        <taxon>Suillineae</taxon>
        <taxon>Suillaceae</taxon>
        <taxon>Suillus</taxon>
    </lineage>
</organism>
<dbReference type="Proteomes" id="UP000714275">
    <property type="component" value="Unassembled WGS sequence"/>
</dbReference>
<sequence length="439" mass="49993">MRNVLVVLDPARQRTLHQVQEKTPHDWTVTTLPHREATYLMGIIDVKGLIFEAEPLELPDTDVPPGHRSVHINEVLLMWHTIHTSQENDFRPVYMEFKTFTGVIQLSKENLRRVMSCFTAVWGGLDLTKNPREAPVRFRSPSSSRNANDMWSTFDEYTAALKKLEQIIPVWPGSSECRAASCDYNIITLLDSIARDVTKSHRPTTKVIDEVGQSCRGIDKKVLKREGRQSRASIKNPWNGNPPQQEPKCGDYRWLVQSWVPEWDRTAFHIINDPAGKVVPGQSSPMKAQTREDGWTLQELARLLNDNPDQYDFMTREGGTRVEVEAANTEINRFLAATLAVYIQAEEMQMRRRGTPEFVQSSLRVSARVDLSVIKDPGTQQLHYFVTGISRGPGMLLYGALSDIIIRRYALEFIHTFDRWIGRKESPPATGPRGQMISA</sequence>
<dbReference type="EMBL" id="JABBWD010000063">
    <property type="protein sequence ID" value="KAG1770819.1"/>
    <property type="molecule type" value="Genomic_DNA"/>
</dbReference>
<evidence type="ECO:0000313" key="3">
    <source>
        <dbReference type="Proteomes" id="UP000714275"/>
    </source>
</evidence>
<name>A0A9P6ZLJ3_9AGAM</name>
<feature type="compositionally biased region" description="Polar residues" evidence="1">
    <location>
        <begin position="230"/>
        <end position="243"/>
    </location>
</feature>
<dbReference type="OrthoDB" id="2637563at2759"/>
<dbReference type="AlphaFoldDB" id="A0A9P6ZLJ3"/>
<feature type="region of interest" description="Disordered" evidence="1">
    <location>
        <begin position="226"/>
        <end position="246"/>
    </location>
</feature>
<protein>
    <submittedName>
        <fullName evidence="2">Uncharacterized protein</fullName>
    </submittedName>
</protein>
<evidence type="ECO:0000313" key="2">
    <source>
        <dbReference type="EMBL" id="KAG1770819.1"/>
    </source>
</evidence>
<gene>
    <name evidence="2" type="ORF">EV702DRAFT_1202293</name>
</gene>
<reference evidence="2" key="1">
    <citation type="journal article" date="2020" name="New Phytol.">
        <title>Comparative genomics reveals dynamic genome evolution in host specialist ectomycorrhizal fungi.</title>
        <authorList>
            <person name="Lofgren L.A."/>
            <person name="Nguyen N.H."/>
            <person name="Vilgalys R."/>
            <person name="Ruytinx J."/>
            <person name="Liao H.L."/>
            <person name="Branco S."/>
            <person name="Kuo A."/>
            <person name="LaButti K."/>
            <person name="Lipzen A."/>
            <person name="Andreopoulos W."/>
            <person name="Pangilinan J."/>
            <person name="Riley R."/>
            <person name="Hundley H."/>
            <person name="Na H."/>
            <person name="Barry K."/>
            <person name="Grigoriev I.V."/>
            <person name="Stajich J.E."/>
            <person name="Kennedy P.G."/>
        </authorList>
    </citation>
    <scope>NUCLEOTIDE SEQUENCE</scope>
    <source>
        <strain evidence="2">DOB743</strain>
    </source>
</reference>
<keyword evidence="3" id="KW-1185">Reference proteome</keyword>
<proteinExistence type="predicted"/>
<comment type="caution">
    <text evidence="2">The sequence shown here is derived from an EMBL/GenBank/DDBJ whole genome shotgun (WGS) entry which is preliminary data.</text>
</comment>
<evidence type="ECO:0000256" key="1">
    <source>
        <dbReference type="SAM" id="MobiDB-lite"/>
    </source>
</evidence>
<accession>A0A9P6ZLJ3</accession>